<reference evidence="2 3" key="1">
    <citation type="submission" date="2019-02" db="EMBL/GenBank/DDBJ databases">
        <title>Deep-cultivation of Planctomycetes and their phenomic and genomic characterization uncovers novel biology.</title>
        <authorList>
            <person name="Wiegand S."/>
            <person name="Jogler M."/>
            <person name="Boedeker C."/>
            <person name="Pinto D."/>
            <person name="Vollmers J."/>
            <person name="Rivas-Marin E."/>
            <person name="Kohn T."/>
            <person name="Peeters S.H."/>
            <person name="Heuer A."/>
            <person name="Rast P."/>
            <person name="Oberbeckmann S."/>
            <person name="Bunk B."/>
            <person name="Jeske O."/>
            <person name="Meyerdierks A."/>
            <person name="Storesund J.E."/>
            <person name="Kallscheuer N."/>
            <person name="Luecker S."/>
            <person name="Lage O.M."/>
            <person name="Pohl T."/>
            <person name="Merkel B.J."/>
            <person name="Hornburger P."/>
            <person name="Mueller R.-W."/>
            <person name="Bruemmer F."/>
            <person name="Labrenz M."/>
            <person name="Spormann A.M."/>
            <person name="Op den Camp H."/>
            <person name="Overmann J."/>
            <person name="Amann R."/>
            <person name="Jetten M.S.M."/>
            <person name="Mascher T."/>
            <person name="Medema M.H."/>
            <person name="Devos D.P."/>
            <person name="Kaster A.-K."/>
            <person name="Ovreas L."/>
            <person name="Rohde M."/>
            <person name="Galperin M.Y."/>
            <person name="Jogler C."/>
        </authorList>
    </citation>
    <scope>NUCLEOTIDE SEQUENCE [LARGE SCALE GENOMIC DNA]</scope>
    <source>
        <strain evidence="2 3">Spb1</strain>
    </source>
</reference>
<dbReference type="InterPro" id="IPR025714">
    <property type="entry name" value="Methyltranfer_dom"/>
</dbReference>
<sequence length="95" mass="10570">MLMTGFVEQLSFKDNSFDVAFHTAAINEPVDQGKAIKELLRVAKPGSRVMITDTRITAESAQQPIRRELVRAFPSINVPPLHPSMPLRTMLPNSP</sequence>
<name>A0A518GTI5_9PLAN</name>
<dbReference type="GO" id="GO:0032259">
    <property type="term" value="P:methylation"/>
    <property type="evidence" value="ECO:0007669"/>
    <property type="project" value="UniProtKB-KW"/>
</dbReference>
<evidence type="ECO:0000313" key="2">
    <source>
        <dbReference type="EMBL" id="QDV31892.1"/>
    </source>
</evidence>
<dbReference type="GO" id="GO:0008168">
    <property type="term" value="F:methyltransferase activity"/>
    <property type="evidence" value="ECO:0007669"/>
    <property type="project" value="UniProtKB-KW"/>
</dbReference>
<gene>
    <name evidence="2" type="ORF">Spb1_38380</name>
</gene>
<dbReference type="InterPro" id="IPR029063">
    <property type="entry name" value="SAM-dependent_MTases_sf"/>
</dbReference>
<organism evidence="2 3">
    <name type="scientific">Planctopirus ephydatiae</name>
    <dbReference type="NCBI Taxonomy" id="2528019"/>
    <lineage>
        <taxon>Bacteria</taxon>
        <taxon>Pseudomonadati</taxon>
        <taxon>Planctomycetota</taxon>
        <taxon>Planctomycetia</taxon>
        <taxon>Planctomycetales</taxon>
        <taxon>Planctomycetaceae</taxon>
        <taxon>Planctopirus</taxon>
    </lineage>
</organism>
<evidence type="ECO:0000259" key="1">
    <source>
        <dbReference type="Pfam" id="PF13847"/>
    </source>
</evidence>
<accession>A0A518GTI5</accession>
<dbReference type="Gene3D" id="3.40.50.150">
    <property type="entry name" value="Vaccinia Virus protein VP39"/>
    <property type="match status" value="1"/>
</dbReference>
<dbReference type="KEGG" id="peh:Spb1_38380"/>
<feature type="domain" description="Methyltransferase" evidence="1">
    <location>
        <begin position="8"/>
        <end position="60"/>
    </location>
</feature>
<keyword evidence="2" id="KW-0830">Ubiquinone</keyword>
<dbReference type="AlphaFoldDB" id="A0A518GTI5"/>
<dbReference type="Proteomes" id="UP000315349">
    <property type="component" value="Chromosome"/>
</dbReference>
<keyword evidence="3" id="KW-1185">Reference proteome</keyword>
<protein>
    <submittedName>
        <fullName evidence="2">Ubiquinone/menaquinone biosynthesis methyltransferase</fullName>
    </submittedName>
</protein>
<keyword evidence="2" id="KW-0808">Transferase</keyword>
<proteinExistence type="predicted"/>
<dbReference type="SUPFAM" id="SSF53335">
    <property type="entry name" value="S-adenosyl-L-methionine-dependent methyltransferases"/>
    <property type="match status" value="1"/>
</dbReference>
<keyword evidence="2" id="KW-0489">Methyltransferase</keyword>
<evidence type="ECO:0000313" key="3">
    <source>
        <dbReference type="Proteomes" id="UP000315349"/>
    </source>
</evidence>
<dbReference type="EMBL" id="CP036299">
    <property type="protein sequence ID" value="QDV31892.1"/>
    <property type="molecule type" value="Genomic_DNA"/>
</dbReference>
<dbReference type="Pfam" id="PF13847">
    <property type="entry name" value="Methyltransf_31"/>
    <property type="match status" value="1"/>
</dbReference>